<dbReference type="GO" id="GO:0003700">
    <property type="term" value="F:DNA-binding transcription factor activity"/>
    <property type="evidence" value="ECO:0007669"/>
    <property type="project" value="UniProtKB-UniRule"/>
</dbReference>
<dbReference type="GO" id="GO:0005654">
    <property type="term" value="C:nucleoplasm"/>
    <property type="evidence" value="ECO:0007669"/>
    <property type="project" value="UniProtKB-SubCell"/>
</dbReference>
<dbReference type="SMART" id="SM00692">
    <property type="entry name" value="DM3"/>
    <property type="match status" value="1"/>
</dbReference>
<evidence type="ECO:0000313" key="9">
    <source>
        <dbReference type="Ensembl" id="ENSCCRP00010008987.1"/>
    </source>
</evidence>
<keyword evidence="6" id="KW-0805">Transcription regulation</keyword>
<dbReference type="AlphaFoldDB" id="A0A8C1GH85"/>
<proteinExistence type="inferred from homology"/>
<keyword evidence="3" id="KW-0862">Zinc</keyword>
<feature type="domain" description="THAP-type" evidence="8">
    <location>
        <begin position="1"/>
        <end position="81"/>
    </location>
</feature>
<feature type="compositionally biased region" description="Polar residues" evidence="7">
    <location>
        <begin position="77"/>
        <end position="93"/>
    </location>
</feature>
<dbReference type="PANTHER" id="PTHR46600">
    <property type="entry name" value="THAP DOMAIN-CONTAINING"/>
    <property type="match status" value="1"/>
</dbReference>
<keyword evidence="4 5" id="KW-0238">DNA-binding</keyword>
<dbReference type="SUPFAM" id="SSF57716">
    <property type="entry name" value="Glucocorticoid receptor-like (DNA-binding domain)"/>
    <property type="match status" value="1"/>
</dbReference>
<evidence type="ECO:0000256" key="1">
    <source>
        <dbReference type="ARBA" id="ARBA00022723"/>
    </source>
</evidence>
<dbReference type="GO" id="GO:0001935">
    <property type="term" value="P:endothelial cell proliferation"/>
    <property type="evidence" value="ECO:0007669"/>
    <property type="project" value="UniProtKB-UniRule"/>
</dbReference>
<dbReference type="InterPro" id="IPR038441">
    <property type="entry name" value="THAP_Znf_sf"/>
</dbReference>
<keyword evidence="10" id="KW-1185">Reference proteome</keyword>
<accession>A0A8C1GH85</accession>
<feature type="region of interest" description="Disordered" evidence="7">
    <location>
        <begin position="77"/>
        <end position="100"/>
    </location>
</feature>
<dbReference type="PANTHER" id="PTHR46600:SF7">
    <property type="entry name" value="SI:DKEY-228B2.6-RELATED"/>
    <property type="match status" value="1"/>
</dbReference>
<evidence type="ECO:0000256" key="7">
    <source>
        <dbReference type="SAM" id="MobiDB-lite"/>
    </source>
</evidence>
<evidence type="ECO:0000256" key="5">
    <source>
        <dbReference type="PROSITE-ProRule" id="PRU00309"/>
    </source>
</evidence>
<evidence type="ECO:0000256" key="6">
    <source>
        <dbReference type="RuleBase" id="RU369073"/>
    </source>
</evidence>
<sequence length="100" mass="11470">MVITCIVKGCDNKQKVYSTVMFHRIPTHHKRRKVWLAVLNMDPTTPVQMLKNWHVCSEHFTQQDYTSTGLCLKDTTTPTIFKSPTEQSGSSPDAVSKRLY</sequence>
<evidence type="ECO:0000256" key="2">
    <source>
        <dbReference type="ARBA" id="ARBA00022771"/>
    </source>
</evidence>
<evidence type="ECO:0000259" key="8">
    <source>
        <dbReference type="PROSITE" id="PS50950"/>
    </source>
</evidence>
<dbReference type="InterPro" id="IPR006612">
    <property type="entry name" value="THAP_Znf"/>
</dbReference>
<reference evidence="9" key="1">
    <citation type="submission" date="2025-08" db="UniProtKB">
        <authorList>
            <consortium name="Ensembl"/>
        </authorList>
    </citation>
    <scope>IDENTIFICATION</scope>
</reference>
<comment type="similarity">
    <text evidence="6">Belongs to the THAP1 family.</text>
</comment>
<dbReference type="GO" id="GO:0008270">
    <property type="term" value="F:zinc ion binding"/>
    <property type="evidence" value="ECO:0007669"/>
    <property type="project" value="UniProtKB-KW"/>
</dbReference>
<evidence type="ECO:0000313" key="10">
    <source>
        <dbReference type="Proteomes" id="UP000694427"/>
    </source>
</evidence>
<evidence type="ECO:0000256" key="4">
    <source>
        <dbReference type="ARBA" id="ARBA00023125"/>
    </source>
</evidence>
<keyword evidence="1" id="KW-0479">Metal-binding</keyword>
<dbReference type="PROSITE" id="PS50950">
    <property type="entry name" value="ZF_THAP"/>
    <property type="match status" value="1"/>
</dbReference>
<dbReference type="SMART" id="SM00980">
    <property type="entry name" value="THAP"/>
    <property type="match status" value="1"/>
</dbReference>
<organism evidence="9 10">
    <name type="scientific">Cyprinus carpio</name>
    <name type="common">Common carp</name>
    <dbReference type="NCBI Taxonomy" id="7962"/>
    <lineage>
        <taxon>Eukaryota</taxon>
        <taxon>Metazoa</taxon>
        <taxon>Chordata</taxon>
        <taxon>Craniata</taxon>
        <taxon>Vertebrata</taxon>
        <taxon>Euteleostomi</taxon>
        <taxon>Actinopterygii</taxon>
        <taxon>Neopterygii</taxon>
        <taxon>Teleostei</taxon>
        <taxon>Ostariophysi</taxon>
        <taxon>Cypriniformes</taxon>
        <taxon>Cyprinidae</taxon>
        <taxon>Cyprininae</taxon>
        <taxon>Cyprinus</taxon>
    </lineage>
</organism>
<keyword evidence="6" id="KW-0539">Nucleus</keyword>
<dbReference type="InterPro" id="IPR026516">
    <property type="entry name" value="THAP1/10"/>
</dbReference>
<evidence type="ECO:0000256" key="3">
    <source>
        <dbReference type="ARBA" id="ARBA00022833"/>
    </source>
</evidence>
<keyword evidence="2 5" id="KW-0863">Zinc-finger</keyword>
<dbReference type="GO" id="GO:0000978">
    <property type="term" value="F:RNA polymerase II cis-regulatory region sequence-specific DNA binding"/>
    <property type="evidence" value="ECO:0007669"/>
    <property type="project" value="TreeGrafter"/>
</dbReference>
<keyword evidence="6" id="KW-0804">Transcription</keyword>
<comment type="function">
    <text evidence="6">DNA-binding transcription regulator that regulates endothelial cell proliferation and G1/S cell-cycle progression. Specifically binds the 5'-[AT]NTNN[GT]GGCA[AGT]-3' core DNA sequence and acts by modulating expression of pRB-E2F cell-cycle target genes.</text>
</comment>
<dbReference type="Ensembl" id="ENSCCRT00010009779.1">
    <property type="protein sequence ID" value="ENSCCRP00010008987.1"/>
    <property type="gene ID" value="ENSCCRG00010003831.1"/>
</dbReference>
<dbReference type="GO" id="GO:0006357">
    <property type="term" value="P:regulation of transcription by RNA polymerase II"/>
    <property type="evidence" value="ECO:0007669"/>
    <property type="project" value="TreeGrafter"/>
</dbReference>
<protein>
    <recommendedName>
        <fullName evidence="6">THAP domain-containing protein 1</fullName>
    </recommendedName>
</protein>
<comment type="subcellular location">
    <subcellularLocation>
        <location evidence="6">Nucleus</location>
        <location evidence="6">Nucleoplasm</location>
    </subcellularLocation>
</comment>
<reference evidence="9" key="2">
    <citation type="submission" date="2025-09" db="UniProtKB">
        <authorList>
            <consortium name="Ensembl"/>
        </authorList>
    </citation>
    <scope>IDENTIFICATION</scope>
</reference>
<dbReference type="Gene3D" id="6.20.210.20">
    <property type="entry name" value="THAP domain"/>
    <property type="match status" value="1"/>
</dbReference>
<keyword evidence="6" id="KW-0131">Cell cycle</keyword>
<keyword evidence="6" id="KW-0175">Coiled coil</keyword>
<name>A0A8C1GH85_CYPCA</name>
<dbReference type="Proteomes" id="UP000694427">
    <property type="component" value="Unplaced"/>
</dbReference>
<dbReference type="Pfam" id="PF05485">
    <property type="entry name" value="THAP"/>
    <property type="match status" value="1"/>
</dbReference>